<dbReference type="Gene3D" id="1.10.1410.40">
    <property type="match status" value="1"/>
</dbReference>
<evidence type="ECO:0000313" key="3">
    <source>
        <dbReference type="EMBL" id="KAL5104091.1"/>
    </source>
</evidence>
<dbReference type="InterPro" id="IPR049401">
    <property type="entry name" value="DZF_dom_N"/>
</dbReference>
<dbReference type="InterPro" id="IPR043519">
    <property type="entry name" value="NT_sf"/>
</dbReference>
<proteinExistence type="predicted"/>
<dbReference type="Pfam" id="PF12874">
    <property type="entry name" value="zf-met"/>
    <property type="match status" value="2"/>
</dbReference>
<feature type="region of interest" description="Disordered" evidence="1">
    <location>
        <begin position="90"/>
        <end position="110"/>
    </location>
</feature>
<dbReference type="PROSITE" id="PS51703">
    <property type="entry name" value="DZF"/>
    <property type="match status" value="1"/>
</dbReference>
<dbReference type="PANTHER" id="PTHR45762">
    <property type="entry name" value="ZINC FINGER RNA-BINDING PROTEIN"/>
    <property type="match status" value="1"/>
</dbReference>
<feature type="compositionally biased region" description="Polar residues" evidence="1">
    <location>
        <begin position="296"/>
        <end position="310"/>
    </location>
</feature>
<gene>
    <name evidence="3" type="ORF">TcWFU_004949</name>
</gene>
<dbReference type="SMART" id="SM00355">
    <property type="entry name" value="ZnF_C2H2"/>
    <property type="match status" value="3"/>
</dbReference>
<feature type="region of interest" description="Disordered" evidence="1">
    <location>
        <begin position="273"/>
        <end position="343"/>
    </location>
</feature>
<dbReference type="EMBL" id="JAKROA010000014">
    <property type="protein sequence ID" value="KAL5104091.1"/>
    <property type="molecule type" value="Genomic_DNA"/>
</dbReference>
<name>A0ABR4Q343_9CEST</name>
<dbReference type="InterPro" id="IPR003604">
    <property type="entry name" value="Matrin/U1-like-C_Znf_C2H2"/>
</dbReference>
<evidence type="ECO:0000256" key="1">
    <source>
        <dbReference type="SAM" id="MobiDB-lite"/>
    </source>
</evidence>
<dbReference type="Gene3D" id="3.30.460.10">
    <property type="entry name" value="Beta Polymerase, domain 2"/>
    <property type="match status" value="1"/>
</dbReference>
<dbReference type="SUPFAM" id="SSF57667">
    <property type="entry name" value="beta-beta-alpha zinc fingers"/>
    <property type="match status" value="3"/>
</dbReference>
<comment type="caution">
    <text evidence="3">The sequence shown here is derived from an EMBL/GenBank/DDBJ whole genome shotgun (WGS) entry which is preliminary data.</text>
</comment>
<dbReference type="SMART" id="SM00451">
    <property type="entry name" value="ZnF_U1"/>
    <property type="match status" value="3"/>
</dbReference>
<dbReference type="Pfam" id="PF07528">
    <property type="entry name" value="DZF_N"/>
    <property type="match status" value="1"/>
</dbReference>
<evidence type="ECO:0000259" key="2">
    <source>
        <dbReference type="PROSITE" id="PS51703"/>
    </source>
</evidence>
<dbReference type="InterPro" id="IPR013087">
    <property type="entry name" value="Znf_C2H2_type"/>
</dbReference>
<dbReference type="Proteomes" id="UP001651158">
    <property type="component" value="Unassembled WGS sequence"/>
</dbReference>
<evidence type="ECO:0000313" key="4">
    <source>
        <dbReference type="Proteomes" id="UP001651158"/>
    </source>
</evidence>
<reference evidence="3 4" key="1">
    <citation type="journal article" date="2022" name="Front. Cell. Infect. Microbiol.">
        <title>The Genomes of Two Strains of Taenia crassiceps the Animal Model for the Study of Human Cysticercosis.</title>
        <authorList>
            <person name="Bobes R.J."/>
            <person name="Estrada K."/>
            <person name="Rios-Valencia D.G."/>
            <person name="Calderon-Gallegos A."/>
            <person name="de la Torre P."/>
            <person name="Carrero J.C."/>
            <person name="Sanchez-Flores A."/>
            <person name="Laclette J.P."/>
        </authorList>
    </citation>
    <scope>NUCLEOTIDE SEQUENCE [LARGE SCALE GENOMIC DNA]</scope>
    <source>
        <strain evidence="3">WFUcys</strain>
    </source>
</reference>
<dbReference type="InterPro" id="IPR036236">
    <property type="entry name" value="Znf_C2H2_sf"/>
</dbReference>
<protein>
    <submittedName>
        <fullName evidence="3">Zinc finger RNA-binding protein</fullName>
    </submittedName>
</protein>
<keyword evidence="4" id="KW-1185">Reference proteome</keyword>
<sequence length="852" mass="92159">MAHKNRILQNPALEVYAPPPLFHRQVSLFITSDAFMQVTSPQVYIPPNPSDLRFSYHPGTSHDYQTYDGASFWSRSTSYYKCPPFIRSQRDSRNMPGVPRVSSKNSPSESADSIDHYCEVCKVNCVGKQSYTAHLAGQKHKKKLKQQEQQHKIPEEVEGKTKELQCPLCNVKCSGIDTYRAHLSGKQHQRAVKLQMARGSSVPDCETVLAGANQKNWISSSYVNPEDCIEEVLVGKVMHFRCRLCECIFSDLKAKNVHESGKRHQTAVRRFKAVASLPSPTASRSTPPAPIDEESSGSCGVTSPTQQSLSPRGPVPTSSNHSVSSSPSKSFSSGRSHVAPTVSGFARPPGPCVPPAGLQALVSLPPHVLADERYMQTKLRGIAPSEEENTLMTLAIDSVSDALRRILRAREDDADISNTPSDTECANVSESTGVFLVGPAAVGLLLGGQRTADMVLVSHELPSTDCVAEVAEELEELLKESCKNHSVTVATVEGTYVLVQMTSKSTNSADNPTATDIIVTIRLRLTSTRILDTKAGTALKQPKSGANDHYHEGRTTAAAATFATGGSGSGGGGAHDDDDEQTQFSKALLSLSPRVCRDALTDMRRALWLQGAMAAHPAKTVLQNVARLMRCLIRDSQPLSWGHFPDYVLMVLLERLSYMDLSPPDAYQGAPPRLRMGLLFRRLLECLATSALISRDGELANLPDPADTNGALLLDGMKQADRLAVTSTAQMALRLVAFRQIYKLLDVPKFVPPCVGQCVPKNGVAAKRRATGDCGFGGSHAHGRNYTASVANVTGAVWVLPPDIASVPLLVSVWGSVAAFSISLLLLLSLSPCHYQSLCSGAGACFIRFRSY</sequence>
<organism evidence="3 4">
    <name type="scientific">Taenia crassiceps</name>
    <dbReference type="NCBI Taxonomy" id="6207"/>
    <lineage>
        <taxon>Eukaryota</taxon>
        <taxon>Metazoa</taxon>
        <taxon>Spiralia</taxon>
        <taxon>Lophotrochozoa</taxon>
        <taxon>Platyhelminthes</taxon>
        <taxon>Cestoda</taxon>
        <taxon>Eucestoda</taxon>
        <taxon>Cyclophyllidea</taxon>
        <taxon>Taeniidae</taxon>
        <taxon>Taenia</taxon>
    </lineage>
</organism>
<feature type="domain" description="DZF" evidence="2">
    <location>
        <begin position="365"/>
        <end position="775"/>
    </location>
</feature>
<feature type="compositionally biased region" description="Low complexity" evidence="1">
    <location>
        <begin position="275"/>
        <end position="286"/>
    </location>
</feature>
<dbReference type="PANTHER" id="PTHR45762:SF3">
    <property type="entry name" value="ZINC-FINGER PROTEIN AT 72D, ISOFORM B"/>
    <property type="match status" value="1"/>
</dbReference>
<dbReference type="InterPro" id="IPR006561">
    <property type="entry name" value="DZF_dom"/>
</dbReference>
<accession>A0ABR4Q343</accession>
<dbReference type="SMART" id="SM00572">
    <property type="entry name" value="DZF"/>
    <property type="match status" value="1"/>
</dbReference>
<feature type="compositionally biased region" description="Low complexity" evidence="1">
    <location>
        <begin position="318"/>
        <end position="336"/>
    </location>
</feature>
<dbReference type="Gene3D" id="3.30.160.60">
    <property type="entry name" value="Classic Zinc Finger"/>
    <property type="match status" value="2"/>
</dbReference>